<dbReference type="FunFam" id="3.10.10.10:FF:000007">
    <property type="entry name" value="Retrovirus-related Pol polyprotein from transposon 17.6-like Protein"/>
    <property type="match status" value="1"/>
</dbReference>
<dbReference type="Pfam" id="PF04597">
    <property type="entry name" value="Ribophorin_I"/>
    <property type="match status" value="2"/>
</dbReference>
<comment type="similarity">
    <text evidence="4 20">Belongs to the OST1 family.</text>
</comment>
<evidence type="ECO:0000256" key="8">
    <source>
        <dbReference type="ARBA" id="ARBA00022695"/>
    </source>
</evidence>
<keyword evidence="18 20" id="KW-1133">Transmembrane helix</keyword>
<dbReference type="GO" id="GO:0015074">
    <property type="term" value="P:DNA integration"/>
    <property type="evidence" value="ECO:0007669"/>
    <property type="project" value="UniProtKB-KW"/>
</dbReference>
<feature type="coiled-coil region" evidence="21">
    <location>
        <begin position="686"/>
        <end position="713"/>
    </location>
</feature>
<dbReference type="Gene3D" id="2.40.70.10">
    <property type="entry name" value="Acid Proteases"/>
    <property type="match status" value="1"/>
</dbReference>
<evidence type="ECO:0000256" key="9">
    <source>
        <dbReference type="ARBA" id="ARBA00022722"/>
    </source>
</evidence>
<keyword evidence="12" id="KW-0378">Hydrolase</keyword>
<comment type="function">
    <text evidence="1 20">Subunit of the oligosaccharyl transferase (OST) complex that catalyzes the initial transfer of a defined glycan (Glc(3)Man(9)GlcNAc(2) in eukaryotes) from the lipid carrier dolichol-pyrophosphate to an asparagine residue within an Asn-X-Ser/Thr consensus motif in nascent polypeptide chains, the first step in protein N-glycosylation. N-glycosylation occurs cotranslationally and the complex associates with the Sec61 complex at the channel-forming translocon complex that mediates protein translocation across the endoplasmic reticulum (ER). All subunits are required for a maximal enzyme activity.</text>
</comment>
<dbReference type="Pfam" id="PF17921">
    <property type="entry name" value="Integrase_H2C2"/>
    <property type="match status" value="1"/>
</dbReference>
<dbReference type="SUPFAM" id="SSF53098">
    <property type="entry name" value="Ribonuclease H-like"/>
    <property type="match status" value="1"/>
</dbReference>
<dbReference type="CDD" id="cd09274">
    <property type="entry name" value="RNase_HI_RT_Ty3"/>
    <property type="match status" value="1"/>
</dbReference>
<comment type="pathway">
    <text evidence="3 20">Protein modification; protein glycosylation.</text>
</comment>
<evidence type="ECO:0000313" key="25">
    <source>
        <dbReference type="EMBL" id="KAE8720679.1"/>
    </source>
</evidence>
<keyword evidence="11" id="KW-0255">Endonuclease</keyword>
<evidence type="ECO:0000256" key="22">
    <source>
        <dbReference type="SAM" id="MobiDB-lite"/>
    </source>
</evidence>
<evidence type="ECO:0000256" key="2">
    <source>
        <dbReference type="ARBA" id="ARBA00004115"/>
    </source>
</evidence>
<evidence type="ECO:0000256" key="18">
    <source>
        <dbReference type="ARBA" id="ARBA00022989"/>
    </source>
</evidence>
<dbReference type="InterPro" id="IPR001584">
    <property type="entry name" value="Integrase_cat-core"/>
</dbReference>
<evidence type="ECO:0000256" key="1">
    <source>
        <dbReference type="ARBA" id="ARBA00002791"/>
    </source>
</evidence>
<dbReference type="PANTHER" id="PTHR21049">
    <property type="entry name" value="RIBOPHORIN I"/>
    <property type="match status" value="1"/>
</dbReference>
<dbReference type="GO" id="GO:0003723">
    <property type="term" value="F:RNA binding"/>
    <property type="evidence" value="ECO:0007669"/>
    <property type="project" value="UniProtKB-KW"/>
</dbReference>
<dbReference type="InterPro" id="IPR041577">
    <property type="entry name" value="RT_RNaseH_2"/>
</dbReference>
<dbReference type="PROSITE" id="PS00141">
    <property type="entry name" value="ASP_PROTEASE"/>
    <property type="match status" value="1"/>
</dbReference>
<dbReference type="GO" id="GO:0008250">
    <property type="term" value="C:oligosaccharyltransferase complex"/>
    <property type="evidence" value="ECO:0007669"/>
    <property type="project" value="UniProtKB-UniRule"/>
</dbReference>
<evidence type="ECO:0000256" key="11">
    <source>
        <dbReference type="ARBA" id="ARBA00022759"/>
    </source>
</evidence>
<reference evidence="25" key="1">
    <citation type="submission" date="2019-09" db="EMBL/GenBank/DDBJ databases">
        <title>Draft genome information of white flower Hibiscus syriacus.</title>
        <authorList>
            <person name="Kim Y.-M."/>
        </authorList>
    </citation>
    <scope>NUCLEOTIDE SEQUENCE [LARGE SCALE GENOMIC DNA]</scope>
    <source>
        <strain evidence="25">YM2019G1</strain>
    </source>
</reference>
<feature type="signal peptide" evidence="20">
    <location>
        <begin position="1"/>
        <end position="22"/>
    </location>
</feature>
<dbReference type="EMBL" id="VEPZ02000690">
    <property type="protein sequence ID" value="KAE8720679.1"/>
    <property type="molecule type" value="Genomic_DNA"/>
</dbReference>
<keyword evidence="10 20" id="KW-0732">Signal</keyword>
<dbReference type="InterPro" id="IPR007676">
    <property type="entry name" value="Ribophorin_I"/>
</dbReference>
<comment type="caution">
    <text evidence="20">Lacks conserved residue(s) required for the propagation of feature annotation.</text>
</comment>
<keyword evidence="9" id="KW-0540">Nuclease</keyword>
<feature type="coiled-coil region" evidence="21">
    <location>
        <begin position="539"/>
        <end position="566"/>
    </location>
</feature>
<accession>A0A6A3C0I8</accession>
<dbReference type="GO" id="GO:0006508">
    <property type="term" value="P:proteolysis"/>
    <property type="evidence" value="ECO:0007669"/>
    <property type="project" value="UniProtKB-KW"/>
</dbReference>
<keyword evidence="8" id="KW-0548">Nucleotidyltransferase</keyword>
<evidence type="ECO:0000259" key="24">
    <source>
        <dbReference type="PROSITE" id="PS50994"/>
    </source>
</evidence>
<evidence type="ECO:0000259" key="23">
    <source>
        <dbReference type="PROSITE" id="PS50878"/>
    </source>
</evidence>
<keyword evidence="21" id="KW-0175">Coiled coil</keyword>
<dbReference type="Gene3D" id="3.10.20.370">
    <property type="match status" value="1"/>
</dbReference>
<dbReference type="PROSITE" id="PS50878">
    <property type="entry name" value="RT_POL"/>
    <property type="match status" value="1"/>
</dbReference>
<comment type="caution">
    <text evidence="25">The sequence shown here is derived from an EMBL/GenBank/DDBJ whole genome shotgun (WGS) entry which is preliminary data.</text>
</comment>
<dbReference type="Pfam" id="PF08284">
    <property type="entry name" value="RVP_2"/>
    <property type="match status" value="1"/>
</dbReference>
<dbReference type="FunFam" id="1.10.340.70:FF:000001">
    <property type="entry name" value="Retrovirus-related Pol polyprotein from transposon gypsy-like Protein"/>
    <property type="match status" value="1"/>
</dbReference>
<dbReference type="SUPFAM" id="SSF56672">
    <property type="entry name" value="DNA/RNA polymerases"/>
    <property type="match status" value="1"/>
</dbReference>
<keyword evidence="6" id="KW-0808">Transferase</keyword>
<keyword evidence="14" id="KW-0460">Magnesium</keyword>
<evidence type="ECO:0000256" key="6">
    <source>
        <dbReference type="ARBA" id="ARBA00022679"/>
    </source>
</evidence>
<gene>
    <name evidence="25" type="ORF">F3Y22_tig00018586pilonHSYRG00024</name>
</gene>
<dbReference type="PANTHER" id="PTHR21049:SF0">
    <property type="entry name" value="DOLICHYL-DIPHOSPHOOLIGOSACCHARIDE--PROTEIN GLYCOSYLTRANSFERASE SUBUNIT 1"/>
    <property type="match status" value="1"/>
</dbReference>
<evidence type="ECO:0000256" key="13">
    <source>
        <dbReference type="ARBA" id="ARBA00022824"/>
    </source>
</evidence>
<evidence type="ECO:0000256" key="12">
    <source>
        <dbReference type="ARBA" id="ARBA00022801"/>
    </source>
</evidence>
<protein>
    <recommendedName>
        <fullName evidence="20">Dolichyl-diphosphooligosaccharide--protein glycosyltransferase subunit 1</fullName>
    </recommendedName>
</protein>
<keyword evidence="19 20" id="KW-0472">Membrane</keyword>
<feature type="compositionally biased region" description="Polar residues" evidence="22">
    <location>
        <begin position="907"/>
        <end position="923"/>
    </location>
</feature>
<keyword evidence="7 20" id="KW-0812">Transmembrane</keyword>
<feature type="chain" id="PRO_5025718701" description="Dolichyl-diphosphooligosaccharide--protein glycosyltransferase subunit 1" evidence="20">
    <location>
        <begin position="23"/>
        <end position="2408"/>
    </location>
</feature>
<dbReference type="InterPro" id="IPR021109">
    <property type="entry name" value="Peptidase_aspartic_dom_sf"/>
</dbReference>
<feature type="compositionally biased region" description="Polar residues" evidence="22">
    <location>
        <begin position="2399"/>
        <end position="2408"/>
    </location>
</feature>
<dbReference type="CDD" id="cd00303">
    <property type="entry name" value="retropepsin_like"/>
    <property type="match status" value="1"/>
</dbReference>
<keyword evidence="26" id="KW-1185">Reference proteome</keyword>
<dbReference type="GO" id="GO:0004190">
    <property type="term" value="F:aspartic-type endopeptidase activity"/>
    <property type="evidence" value="ECO:0007669"/>
    <property type="project" value="InterPro"/>
</dbReference>
<dbReference type="Gene3D" id="3.30.70.270">
    <property type="match status" value="2"/>
</dbReference>
<keyword evidence="13 20" id="KW-0256">Endoplasmic reticulum</keyword>
<dbReference type="Proteomes" id="UP000436088">
    <property type="component" value="Unassembled WGS sequence"/>
</dbReference>
<dbReference type="PROSITE" id="PS50994">
    <property type="entry name" value="INTEGRASE"/>
    <property type="match status" value="1"/>
</dbReference>
<dbReference type="Gene3D" id="1.10.340.70">
    <property type="match status" value="1"/>
</dbReference>
<organism evidence="25 26">
    <name type="scientific">Hibiscus syriacus</name>
    <name type="common">Rose of Sharon</name>
    <dbReference type="NCBI Taxonomy" id="106335"/>
    <lineage>
        <taxon>Eukaryota</taxon>
        <taxon>Viridiplantae</taxon>
        <taxon>Streptophyta</taxon>
        <taxon>Embryophyta</taxon>
        <taxon>Tracheophyta</taxon>
        <taxon>Spermatophyta</taxon>
        <taxon>Magnoliopsida</taxon>
        <taxon>eudicotyledons</taxon>
        <taxon>Gunneridae</taxon>
        <taxon>Pentapetalae</taxon>
        <taxon>rosids</taxon>
        <taxon>malvids</taxon>
        <taxon>Malvales</taxon>
        <taxon>Malvaceae</taxon>
        <taxon>Malvoideae</taxon>
        <taxon>Hibiscus</taxon>
    </lineage>
</organism>
<feature type="domain" description="Integrase catalytic" evidence="24">
    <location>
        <begin position="1982"/>
        <end position="2146"/>
    </location>
</feature>
<evidence type="ECO:0000256" key="14">
    <source>
        <dbReference type="ARBA" id="ARBA00022842"/>
    </source>
</evidence>
<evidence type="ECO:0000256" key="4">
    <source>
        <dbReference type="ARBA" id="ARBA00008905"/>
    </source>
</evidence>
<dbReference type="InterPro" id="IPR001969">
    <property type="entry name" value="Aspartic_peptidase_AS"/>
</dbReference>
<dbReference type="GO" id="GO:0018279">
    <property type="term" value="P:protein N-linked glycosylation via asparagine"/>
    <property type="evidence" value="ECO:0007669"/>
    <property type="project" value="TreeGrafter"/>
</dbReference>
<dbReference type="InterPro" id="IPR043128">
    <property type="entry name" value="Rev_trsase/Diguanyl_cyclase"/>
</dbReference>
<dbReference type="Pfam" id="PF17919">
    <property type="entry name" value="RT_RNaseH_2"/>
    <property type="match status" value="1"/>
</dbReference>
<dbReference type="InterPro" id="IPR012337">
    <property type="entry name" value="RNaseH-like_sf"/>
</dbReference>
<feature type="region of interest" description="Disordered" evidence="22">
    <location>
        <begin position="900"/>
        <end position="923"/>
    </location>
</feature>
<dbReference type="InterPro" id="IPR056924">
    <property type="entry name" value="SH3_Tf2-1"/>
</dbReference>
<evidence type="ECO:0000256" key="17">
    <source>
        <dbReference type="ARBA" id="ARBA00022918"/>
    </source>
</evidence>
<keyword evidence="17" id="KW-0695">RNA-directed DNA polymerase</keyword>
<comment type="subcellular location">
    <subcellularLocation>
        <location evidence="2 20">Endoplasmic reticulum membrane</location>
        <topology evidence="2 20">Single-pass type I membrane protein</topology>
    </subcellularLocation>
</comment>
<comment type="subunit">
    <text evidence="20">Component of the oligosaccharyltransferase (OST) complex.</text>
</comment>
<dbReference type="Pfam" id="PF00078">
    <property type="entry name" value="RVT_1"/>
    <property type="match status" value="1"/>
</dbReference>
<dbReference type="Pfam" id="PF00665">
    <property type="entry name" value="rve"/>
    <property type="match status" value="1"/>
</dbReference>
<evidence type="ECO:0000256" key="7">
    <source>
        <dbReference type="ARBA" id="ARBA00022692"/>
    </source>
</evidence>
<dbReference type="Pfam" id="PF24626">
    <property type="entry name" value="SH3_Tf2-1"/>
    <property type="match status" value="1"/>
</dbReference>
<evidence type="ECO:0000256" key="15">
    <source>
        <dbReference type="ARBA" id="ARBA00022884"/>
    </source>
</evidence>
<dbReference type="Pfam" id="PF19259">
    <property type="entry name" value="Ty3_capsid"/>
    <property type="match status" value="1"/>
</dbReference>
<feature type="transmembrane region" description="Helical" evidence="20">
    <location>
        <begin position="639"/>
        <end position="662"/>
    </location>
</feature>
<evidence type="ECO:0000256" key="20">
    <source>
        <dbReference type="RuleBase" id="RU361143"/>
    </source>
</evidence>
<feature type="region of interest" description="Disordered" evidence="22">
    <location>
        <begin position="2375"/>
        <end position="2408"/>
    </location>
</feature>
<evidence type="ECO:0000256" key="21">
    <source>
        <dbReference type="SAM" id="Coils"/>
    </source>
</evidence>
<keyword evidence="15" id="KW-0694">RNA-binding</keyword>
<keyword evidence="5" id="KW-0645">Protease</keyword>
<dbReference type="InterPro" id="IPR041588">
    <property type="entry name" value="Integrase_H2C2"/>
</dbReference>
<dbReference type="FunFam" id="3.30.70.270:FF:000020">
    <property type="entry name" value="Transposon Tf2-6 polyprotein-like Protein"/>
    <property type="match status" value="1"/>
</dbReference>
<evidence type="ECO:0000256" key="5">
    <source>
        <dbReference type="ARBA" id="ARBA00022670"/>
    </source>
</evidence>
<evidence type="ECO:0000313" key="26">
    <source>
        <dbReference type="Proteomes" id="UP000436088"/>
    </source>
</evidence>
<dbReference type="InterPro" id="IPR045358">
    <property type="entry name" value="Ty3_capsid"/>
</dbReference>
<dbReference type="CDD" id="cd01647">
    <property type="entry name" value="RT_LTR"/>
    <property type="match status" value="1"/>
</dbReference>
<name>A0A6A3C0I8_HIBSY</name>
<dbReference type="GO" id="GO:0004519">
    <property type="term" value="F:endonuclease activity"/>
    <property type="evidence" value="ECO:0007669"/>
    <property type="project" value="UniProtKB-KW"/>
</dbReference>
<evidence type="ECO:0000256" key="19">
    <source>
        <dbReference type="ARBA" id="ARBA00023136"/>
    </source>
</evidence>
<dbReference type="InterPro" id="IPR043502">
    <property type="entry name" value="DNA/RNA_pol_sf"/>
</dbReference>
<feature type="domain" description="Reverse transcriptase" evidence="23">
    <location>
        <begin position="1462"/>
        <end position="1641"/>
    </location>
</feature>
<sequence>MESSRFYMLMFTIAILASPALSDLVLSKVDRRIYLTSHIVRVSSTLKVENAGPETASEVLLAFPEQQAKNMAYLMATPHEGKGKVKNPVVALPVAVAVANPKDMPSALTFYSDSAHYLSPYAVKAQYLTVKLPDSRIESYTKLENTKIHGSEIKYGPYENLPAFSYSQIAVHFESNQPFAVAQELVREIEISHWGNVQVTEHYKLIHGGAQSKGEFSRLDFQARPNVRGASAFRYLVANLPPRAHSVYYRDEIGNISTSHLRGDSKKTELLIEPRYPMFGGWKTAFTIGYGLSLQDFLYESEGKQFLNITYSSPMAELVIDTLIVKVVLPEGSSDISVAAPFPVEQWRETKTSHLDIDGRPVVVLKKTNVVPEHNQYFQVYYRFNKLSMLREPLMLISGFFFFFVACIVYMRADISISKSSASYLAKQQWEEVQAVIQQVQNIVSRCLATHDKLEASLRDLYRTGDIQACKAARKAADGLLKELSKELKPLLTTLQSSPSAAQVLPKVEELVAKERELQEKVLVKHSTVVDGYEKKSGARDIENRVALQQQKLTALRQEVDDLLDSAVQIFYSKNSGLILIQISGSHLKTADQSFGSAIPTNLSFNSNRLGKLHLSTSRKPVTVRASYSDGERPSGASIFVGGFILGGLVVGALGCVFAPQISKALAGADRKDLMKRLPKFIYDEEKALEKTRKILTEKIAQLNSAIDDVSAQLQSEDAPNGVAVNSDEIESAIWMNYMINVTVGGDERGREEEIGETIGENRELGLGIEAREGIEEGNLGIEGRERDMRRLPEGKELFDIGSGILDQPKSSDGRNEAVQLASVAGKSGGMPKKNQNMAEDLAGLQKQMEELTALVKQGQDESNPPKWWENQEERISTLESRLATNHGYVEEILKILTGRKEDQNQSEDQVQTPDSSNMSNKQPVKVTVINDKTRFTYKPDEPGILKSKPNVLPAHIASFKNDNQMGENSAVRTQLMAVEVDKRGTGGSSSIIVDEQKVEVATMYLTGKAEIWFDGYIMQKHHVTWHEFEADLCHRFCDKAFVDIVEEFTKLVQKGSVEEYHDRFEELQPHMLLQNPTLGEEFFVSLFISGLRDDIKHRVKALDPKTLSEASRQAKLYELSVEFESKRFKPFVRNPAYSVPLSGSKPSQITLPQKNTTTPTQKQNLIDYRRQNSLCFKCGEKFVPGHQCKAKQLNMMIEDENVLPSEILANDPEQQNLQEEESLEISMNAITGCIGHNTLRIQGTIQGRPLNILIDSGSTHSFLTPQWAEAGIQINTLHPLAITVANGQQLYSSARCNEVEWKMQGHSFIHDFRLLQLGGSDMVLGVDWMKLFSPILMDFKNMTMSFVHKGKQITIQGQQQSNFLQQISGATLLKMTASDYPILGHVVFFNMYEDSKITPTAIQPLLDQYHSIFAEPKGLPPTRNHDHAIPLKPEANPINLRPYRFPYNQKAEIEKQIANMLSSSVIQPSKSPFASPCLLIKKKDGTWRFCVDYRKLNSMTVKDKFPIPVVEDLLDELHGAVYFSKIDLRSGYWQIRIKPEDIYKTAFRTHQGHYEFKVMPFGLTNAPATFQALMNELFSSFLRKFVLVFFDDILVYSTSMADHIIHLQLVLEVLRTNQLFAKMSKCFFGQTQVEYLGHIISASGVSTDPTKVAAMKNWPISKSLKSLRGFLGLTGYYRRFIKNYGTISKPLTQMLKKDSFKWSTEALTAFDNLKNAMCMAPVLALPDFGKSFYLETDASSGGIGAVLSQEGRPIAYLSKALSPRHAALSIYEREYLAILMAVSKWRHYLESSPFIIKTDHEPLKYLLEQKLTTAIQKKGLTKLLGLDYSIQYRKGKSNVVADALSRQWEDQGQYMAMGTTLIIPSWVLEVEDSYKGDKMATEWLSIIPVNPNADPRWTYSKGILRFKGRVYIGGIGPLRLQILQLLHDSPYGGHSGIQATYQRIRANFYWPKLKAMVANYVRGCQVCQQTKVEHVPKPGLLQPLPIPQQAWEIITMDFIEGLPTSQKKNCILVVVDKFTKYSHFLALSHPYTAADVAKLYLDTVYKLHGQPKMAISDRDKTFTSLFWRELMKQLGTKTLFSTAYHPETDGQTERVNQCVEQYLRGLCFFQPKQWAKWLTHTEWWYNTTYHTTLKLTPFEALYGYKPPTMVWQTETNVQSVSALMRSREDIRQLVKLQLENASNRMKQNTDKKRTERVFAVGDTVYLKLQPYRQTSLALRKNLKLAAKYYDPYTVIEKIGEVAYKLDLPNSSRLHSVFHVSLLKKHIGDSSVSSRDPPAMDDDGQIRIEPYRIMGQFPDFDPWGQGSFPGAGIVTVGGDVRGDERGREEEIGETIGENRELGLGIEAREGIEEGNLGIEGRERDMRRLPEGNELFDIGSGILDQPKSSDGRNEAVQLGGPTNLQGEKI</sequence>
<keyword evidence="16" id="KW-0229">DNA integration</keyword>
<feature type="coiled-coil region" evidence="21">
    <location>
        <begin position="835"/>
        <end position="862"/>
    </location>
</feature>
<dbReference type="Gene3D" id="3.10.10.10">
    <property type="entry name" value="HIV Type 1 Reverse Transcriptase, subunit A, domain 1"/>
    <property type="match status" value="1"/>
</dbReference>
<evidence type="ECO:0000256" key="3">
    <source>
        <dbReference type="ARBA" id="ARBA00004922"/>
    </source>
</evidence>
<evidence type="ECO:0000256" key="10">
    <source>
        <dbReference type="ARBA" id="ARBA00022729"/>
    </source>
</evidence>
<dbReference type="GO" id="GO:0003964">
    <property type="term" value="F:RNA-directed DNA polymerase activity"/>
    <property type="evidence" value="ECO:0007669"/>
    <property type="project" value="UniProtKB-KW"/>
</dbReference>
<dbReference type="UniPathway" id="UPA00378"/>
<proteinExistence type="inferred from homology"/>
<evidence type="ECO:0000256" key="16">
    <source>
        <dbReference type="ARBA" id="ARBA00022908"/>
    </source>
</evidence>
<dbReference type="Gene3D" id="3.30.420.10">
    <property type="entry name" value="Ribonuclease H-like superfamily/Ribonuclease H"/>
    <property type="match status" value="1"/>
</dbReference>
<dbReference type="SUPFAM" id="SSF50630">
    <property type="entry name" value="Acid proteases"/>
    <property type="match status" value="1"/>
</dbReference>
<dbReference type="InterPro" id="IPR000477">
    <property type="entry name" value="RT_dom"/>
</dbReference>
<feature type="transmembrane region" description="Helical" evidence="20">
    <location>
        <begin position="393"/>
        <end position="411"/>
    </location>
</feature>
<dbReference type="InterPro" id="IPR036397">
    <property type="entry name" value="RNaseH_sf"/>
</dbReference>